<evidence type="ECO:0000259" key="1">
    <source>
        <dbReference type="Pfam" id="PF02464"/>
    </source>
</evidence>
<dbReference type="AlphaFoldDB" id="A0A679GET9"/>
<evidence type="ECO:0000313" key="3">
    <source>
        <dbReference type="EMBL" id="MDV3438989.1"/>
    </source>
</evidence>
<protein>
    <submittedName>
        <fullName evidence="3">CinA family protein</fullName>
    </submittedName>
</protein>
<dbReference type="Proteomes" id="UP001273935">
    <property type="component" value="Unassembled WGS sequence"/>
</dbReference>
<dbReference type="InterPro" id="IPR036653">
    <property type="entry name" value="CinA-like_C"/>
</dbReference>
<dbReference type="GeneID" id="57398116"/>
<proteinExistence type="predicted"/>
<dbReference type="EMBL" id="AP022642">
    <property type="protein sequence ID" value="BCA28923.1"/>
    <property type="molecule type" value="Genomic_DNA"/>
</dbReference>
<organism evidence="2 4">
    <name type="scientific">Metapseudomonas otitidis</name>
    <dbReference type="NCBI Taxonomy" id="319939"/>
    <lineage>
        <taxon>Bacteria</taxon>
        <taxon>Pseudomonadati</taxon>
        <taxon>Pseudomonadota</taxon>
        <taxon>Gammaproteobacteria</taxon>
        <taxon>Pseudomonadales</taxon>
        <taxon>Pseudomonadaceae</taxon>
        <taxon>Metapseudomonas</taxon>
    </lineage>
</organism>
<dbReference type="InterPro" id="IPR008136">
    <property type="entry name" value="CinA_C"/>
</dbReference>
<name>A0A679GET9_9GAMM</name>
<accession>A0A679GET9</accession>
<dbReference type="KEGG" id="poj:PtoMrB4_29000"/>
<dbReference type="RefSeq" id="WP_044402706.1">
    <property type="nucleotide sequence ID" value="NZ_AP022642.1"/>
</dbReference>
<keyword evidence="5" id="KW-1185">Reference proteome</keyword>
<sequence length="173" mass="18783">MQHVEQVVSFLERYQLTLVTAESCTAGLMTSILADVPGCGQVLDAGYVVYSPEAKQRCLGVSPDTMERFGLTSEEVAREMALGALEAADRAGVALANTGLAEGAGEADGLVCFACAMYLDGEPWVVSEQRHFDGERNTVREQAARHGLLQLPYYYERLHQAWAVRQPVDQTGG</sequence>
<dbReference type="EMBL" id="JAWJUL010000016">
    <property type="protein sequence ID" value="MDV3438989.1"/>
    <property type="molecule type" value="Genomic_DNA"/>
</dbReference>
<reference evidence="2 4" key="1">
    <citation type="journal article" date="2020" name="Microbiol. Resour. Announc.">
        <title>Complete genome sequence of Pseudomonas otitidis strain MrB4, isolated from Lake Biwa in Japan.</title>
        <authorList>
            <person name="Miyazaki K."/>
            <person name="Hase E."/>
            <person name="Maruya T."/>
        </authorList>
    </citation>
    <scope>NUCLEOTIDE SEQUENCE [LARGE SCALE GENOMIC DNA]</scope>
    <source>
        <strain evidence="2 4">MrB4</strain>
    </source>
</reference>
<dbReference type="Proteomes" id="UP000501237">
    <property type="component" value="Chromosome"/>
</dbReference>
<dbReference type="Pfam" id="PF02464">
    <property type="entry name" value="CinA"/>
    <property type="match status" value="1"/>
</dbReference>
<evidence type="ECO:0000313" key="5">
    <source>
        <dbReference type="Proteomes" id="UP001273935"/>
    </source>
</evidence>
<dbReference type="Gene3D" id="3.90.950.20">
    <property type="entry name" value="CinA-like"/>
    <property type="match status" value="1"/>
</dbReference>
<dbReference type="NCBIfam" id="TIGR00199">
    <property type="entry name" value="PncC_domain"/>
    <property type="match status" value="1"/>
</dbReference>
<evidence type="ECO:0000313" key="2">
    <source>
        <dbReference type="EMBL" id="BCA28923.1"/>
    </source>
</evidence>
<feature type="domain" description="CinA C-terminal" evidence="1">
    <location>
        <begin position="4"/>
        <end position="151"/>
    </location>
</feature>
<gene>
    <name evidence="2" type="ORF">PtoMrB4_29000</name>
    <name evidence="3" type="ORF">R0G64_06025</name>
</gene>
<dbReference type="SUPFAM" id="SSF142433">
    <property type="entry name" value="CinA-like"/>
    <property type="match status" value="1"/>
</dbReference>
<evidence type="ECO:0000313" key="4">
    <source>
        <dbReference type="Proteomes" id="UP000501237"/>
    </source>
</evidence>
<reference evidence="3 5" key="2">
    <citation type="submission" date="2023-10" db="EMBL/GenBank/DDBJ databases">
        <title>Pseudomonas otitidis isolated from a paediatric patient with cystic fibrosis in Chile.</title>
        <authorList>
            <person name="Amsteins-Romero L."/>
            <person name="Opazo-Capurro A."/>
            <person name="Matus-Kohler M."/>
            <person name="Gonzalez-Rocha G."/>
        </authorList>
    </citation>
    <scope>NUCLEOTIDE SEQUENCE [LARGE SCALE GENOMIC DNA]</scope>
    <source>
        <strain evidence="3 5">P-714</strain>
    </source>
</reference>